<accession>A0A916P7V0</accession>
<sequence>MTLPTWMPRYLTLAPFSITRPALGDDTVTVSVDVKAAVYER</sequence>
<dbReference type="Proteomes" id="UP000039021">
    <property type="component" value="Unassembled WGS sequence"/>
</dbReference>
<evidence type="ECO:0000313" key="2">
    <source>
        <dbReference type="Proteomes" id="UP000039021"/>
    </source>
</evidence>
<name>A0A916P7V0_MYCTX</name>
<evidence type="ECO:0000313" key="1">
    <source>
        <dbReference type="EMBL" id="COX93033.1"/>
    </source>
</evidence>
<reference evidence="2" key="1">
    <citation type="submission" date="2015-03" db="EMBL/GenBank/DDBJ databases">
        <authorList>
            <consortium name="Pathogen Informatics"/>
        </authorList>
    </citation>
    <scope>NUCLEOTIDE SEQUENCE [LARGE SCALE GENOMIC DNA]</scope>
    <source>
        <strain evidence="2">N09902308</strain>
    </source>
</reference>
<dbReference type="AlphaFoldDB" id="A0A916P7V0"/>
<proteinExistence type="predicted"/>
<protein>
    <submittedName>
        <fullName evidence="1">Uncharacterized protein</fullName>
    </submittedName>
</protein>
<gene>
    <name evidence="1" type="ORF">ERS007739_01897</name>
</gene>
<comment type="caution">
    <text evidence="1">The sequence shown here is derived from an EMBL/GenBank/DDBJ whole genome shotgun (WGS) entry which is preliminary data.</text>
</comment>
<dbReference type="EMBL" id="CSBK01000800">
    <property type="protein sequence ID" value="COX93033.1"/>
    <property type="molecule type" value="Genomic_DNA"/>
</dbReference>
<organism evidence="1 2">
    <name type="scientific">Mycobacterium tuberculosis</name>
    <dbReference type="NCBI Taxonomy" id="1773"/>
    <lineage>
        <taxon>Bacteria</taxon>
        <taxon>Bacillati</taxon>
        <taxon>Actinomycetota</taxon>
        <taxon>Actinomycetes</taxon>
        <taxon>Mycobacteriales</taxon>
        <taxon>Mycobacteriaceae</taxon>
        <taxon>Mycobacterium</taxon>
        <taxon>Mycobacterium tuberculosis complex</taxon>
    </lineage>
</organism>